<protein>
    <submittedName>
        <fullName evidence="2">Uncharacterized protein</fullName>
    </submittedName>
</protein>
<gene>
    <name evidence="2" type="ORF">XELAEV_18009600mg</name>
</gene>
<dbReference type="Proteomes" id="UP000694892">
    <property type="component" value="Chromosome 1S"/>
</dbReference>
<dbReference type="AlphaFoldDB" id="A0A974DSN3"/>
<organism evidence="2 3">
    <name type="scientific">Xenopus laevis</name>
    <name type="common">African clawed frog</name>
    <dbReference type="NCBI Taxonomy" id="8355"/>
    <lineage>
        <taxon>Eukaryota</taxon>
        <taxon>Metazoa</taxon>
        <taxon>Chordata</taxon>
        <taxon>Craniata</taxon>
        <taxon>Vertebrata</taxon>
        <taxon>Euteleostomi</taxon>
        <taxon>Amphibia</taxon>
        <taxon>Batrachia</taxon>
        <taxon>Anura</taxon>
        <taxon>Pipoidea</taxon>
        <taxon>Pipidae</taxon>
        <taxon>Xenopodinae</taxon>
        <taxon>Xenopus</taxon>
        <taxon>Xenopus</taxon>
    </lineage>
</organism>
<accession>A0A974DSN3</accession>
<evidence type="ECO:0000313" key="2">
    <source>
        <dbReference type="EMBL" id="OCT97379.1"/>
    </source>
</evidence>
<reference evidence="3" key="1">
    <citation type="journal article" date="2016" name="Nature">
        <title>Genome evolution in the allotetraploid frog Xenopus laevis.</title>
        <authorList>
            <person name="Session A.M."/>
            <person name="Uno Y."/>
            <person name="Kwon T."/>
            <person name="Chapman J.A."/>
            <person name="Toyoda A."/>
            <person name="Takahashi S."/>
            <person name="Fukui A."/>
            <person name="Hikosaka A."/>
            <person name="Suzuki A."/>
            <person name="Kondo M."/>
            <person name="van Heeringen S.J."/>
            <person name="Quigley I."/>
            <person name="Heinz S."/>
            <person name="Ogino H."/>
            <person name="Ochi H."/>
            <person name="Hellsten U."/>
            <person name="Lyons J.B."/>
            <person name="Simakov O."/>
            <person name="Putnam N."/>
            <person name="Stites J."/>
            <person name="Kuroki Y."/>
            <person name="Tanaka T."/>
            <person name="Michiue T."/>
            <person name="Watanabe M."/>
            <person name="Bogdanovic O."/>
            <person name="Lister R."/>
            <person name="Georgiou G."/>
            <person name="Paranjpe S.S."/>
            <person name="van Kruijsbergen I."/>
            <person name="Shu S."/>
            <person name="Carlson J."/>
            <person name="Kinoshita T."/>
            <person name="Ohta Y."/>
            <person name="Mawaribuchi S."/>
            <person name="Jenkins J."/>
            <person name="Grimwood J."/>
            <person name="Schmutz J."/>
            <person name="Mitros T."/>
            <person name="Mozaffari S.V."/>
            <person name="Suzuki Y."/>
            <person name="Haramoto Y."/>
            <person name="Yamamoto T.S."/>
            <person name="Takagi C."/>
            <person name="Heald R."/>
            <person name="Miller K."/>
            <person name="Haudenschild C."/>
            <person name="Kitzman J."/>
            <person name="Nakayama T."/>
            <person name="Izutsu Y."/>
            <person name="Robert J."/>
            <person name="Fortriede J."/>
            <person name="Burns K."/>
            <person name="Lotay V."/>
            <person name="Karimi K."/>
            <person name="Yasuoka Y."/>
            <person name="Dichmann D.S."/>
            <person name="Flajnik M.F."/>
            <person name="Houston D.W."/>
            <person name="Shendure J."/>
            <person name="DuPasquier L."/>
            <person name="Vize P.D."/>
            <person name="Zorn A.M."/>
            <person name="Ito M."/>
            <person name="Marcotte E.M."/>
            <person name="Wallingford J.B."/>
            <person name="Ito Y."/>
            <person name="Asashima M."/>
            <person name="Ueno N."/>
            <person name="Matsuda Y."/>
            <person name="Veenstra G.J."/>
            <person name="Fujiyama A."/>
            <person name="Harland R.M."/>
            <person name="Taira M."/>
            <person name="Rokhsar D.S."/>
        </authorList>
    </citation>
    <scope>NUCLEOTIDE SEQUENCE [LARGE SCALE GENOMIC DNA]</scope>
    <source>
        <strain evidence="3">J</strain>
    </source>
</reference>
<sequence>MVKEDSVGDFFGNILYVARLFTCKPNPQCPEAVVGRIDLSVLGIWFGGPSGSQCPNGVGKSRKRKRGREKPLLGGVWGL</sequence>
<proteinExistence type="predicted"/>
<dbReference type="EMBL" id="CM004467">
    <property type="protein sequence ID" value="OCT97379.1"/>
    <property type="molecule type" value="Genomic_DNA"/>
</dbReference>
<evidence type="ECO:0000256" key="1">
    <source>
        <dbReference type="SAM" id="MobiDB-lite"/>
    </source>
</evidence>
<evidence type="ECO:0000313" key="3">
    <source>
        <dbReference type="Proteomes" id="UP000694892"/>
    </source>
</evidence>
<name>A0A974DSN3_XENLA</name>
<feature type="region of interest" description="Disordered" evidence="1">
    <location>
        <begin position="53"/>
        <end position="79"/>
    </location>
</feature>